<name>A0A1V9XXJ9_9ACAR</name>
<dbReference type="GO" id="GO:0032589">
    <property type="term" value="C:neuron projection membrane"/>
    <property type="evidence" value="ECO:0007669"/>
    <property type="project" value="TreeGrafter"/>
</dbReference>
<accession>A0A1V9XXJ9</accession>
<comment type="caution">
    <text evidence="2">The sequence shown here is derived from an EMBL/GenBank/DDBJ whole genome shotgun (WGS) entry which is preliminary data.</text>
</comment>
<dbReference type="Gene3D" id="2.60.40.10">
    <property type="entry name" value="Immunoglobulins"/>
    <property type="match status" value="1"/>
</dbReference>
<protein>
    <recommendedName>
        <fullName evidence="1">Ig-like domain-containing protein</fullName>
    </recommendedName>
</protein>
<reference evidence="2 3" key="1">
    <citation type="journal article" date="2017" name="Gigascience">
        <title>Draft genome of the honey bee ectoparasitic mite, Tropilaelaps mercedesae, is shaped by the parasitic life history.</title>
        <authorList>
            <person name="Dong X."/>
            <person name="Armstrong S.D."/>
            <person name="Xia D."/>
            <person name="Makepeace B.L."/>
            <person name="Darby A.C."/>
            <person name="Kadowaki T."/>
        </authorList>
    </citation>
    <scope>NUCLEOTIDE SEQUENCE [LARGE SCALE GENOMIC DNA]</scope>
    <source>
        <strain evidence="2">Wuxi-XJTLU</strain>
    </source>
</reference>
<dbReference type="SMART" id="SM00409">
    <property type="entry name" value="IG"/>
    <property type="match status" value="1"/>
</dbReference>
<evidence type="ECO:0000259" key="1">
    <source>
        <dbReference type="PROSITE" id="PS50835"/>
    </source>
</evidence>
<proteinExistence type="predicted"/>
<dbReference type="SUPFAM" id="SSF48726">
    <property type="entry name" value="Immunoglobulin"/>
    <property type="match status" value="1"/>
</dbReference>
<gene>
    <name evidence="2" type="ORF">BIW11_02793</name>
</gene>
<evidence type="ECO:0000313" key="3">
    <source>
        <dbReference type="Proteomes" id="UP000192247"/>
    </source>
</evidence>
<organism evidence="2 3">
    <name type="scientific">Tropilaelaps mercedesae</name>
    <dbReference type="NCBI Taxonomy" id="418985"/>
    <lineage>
        <taxon>Eukaryota</taxon>
        <taxon>Metazoa</taxon>
        <taxon>Ecdysozoa</taxon>
        <taxon>Arthropoda</taxon>
        <taxon>Chelicerata</taxon>
        <taxon>Arachnida</taxon>
        <taxon>Acari</taxon>
        <taxon>Parasitiformes</taxon>
        <taxon>Mesostigmata</taxon>
        <taxon>Gamasina</taxon>
        <taxon>Dermanyssoidea</taxon>
        <taxon>Laelapidae</taxon>
        <taxon>Tropilaelaps</taxon>
    </lineage>
</organism>
<dbReference type="InParanoid" id="A0A1V9XXJ9"/>
<evidence type="ECO:0000313" key="2">
    <source>
        <dbReference type="EMBL" id="OQR78088.1"/>
    </source>
</evidence>
<dbReference type="PANTHER" id="PTHR23279:SF46">
    <property type="entry name" value="DEFECTIVE PROBOSCIS EXTENSION RESPONSE 10, ISOFORM A-RELATED"/>
    <property type="match status" value="1"/>
</dbReference>
<dbReference type="InterPro" id="IPR003599">
    <property type="entry name" value="Ig_sub"/>
</dbReference>
<dbReference type="EMBL" id="MNPL01002646">
    <property type="protein sequence ID" value="OQR78088.1"/>
    <property type="molecule type" value="Genomic_DNA"/>
</dbReference>
<dbReference type="InterPro" id="IPR036179">
    <property type="entry name" value="Ig-like_dom_sf"/>
</dbReference>
<dbReference type="InterPro" id="IPR013783">
    <property type="entry name" value="Ig-like_fold"/>
</dbReference>
<dbReference type="Proteomes" id="UP000192247">
    <property type="component" value="Unassembled WGS sequence"/>
</dbReference>
<dbReference type="AlphaFoldDB" id="A0A1V9XXJ9"/>
<dbReference type="GO" id="GO:0050808">
    <property type="term" value="P:synapse organization"/>
    <property type="evidence" value="ECO:0007669"/>
    <property type="project" value="TreeGrafter"/>
</dbReference>
<dbReference type="STRING" id="418985.A0A1V9XXJ9"/>
<keyword evidence="3" id="KW-1185">Reference proteome</keyword>
<sequence length="198" mass="22077">MFAARHVAHQDGQPTIVLENRASSVDMNRINAVADEDDFSHFRLEGPSRAEVVPSINRTLTPANITAQLGSTAYLHCVVHNRAQKTVTWLRRSDYHILTVGLLTYTSDERFSSSARELQSGDALTFPLMSKGSPIAATTDISEWDRTERGPDRERTEDWMLQIRGVAKADGGDYECQINTRHPLVSTHINLIVLGEFG</sequence>
<dbReference type="InterPro" id="IPR037448">
    <property type="entry name" value="Zig-8"/>
</dbReference>
<feature type="domain" description="Ig-like" evidence="1">
    <location>
        <begin position="54"/>
        <end position="186"/>
    </location>
</feature>
<dbReference type="PROSITE" id="PS50835">
    <property type="entry name" value="IG_LIKE"/>
    <property type="match status" value="1"/>
</dbReference>
<dbReference type="InterPro" id="IPR007110">
    <property type="entry name" value="Ig-like_dom"/>
</dbReference>
<dbReference type="OrthoDB" id="190835at2759"/>
<dbReference type="PANTHER" id="PTHR23279">
    <property type="entry name" value="DEFECTIVE PROBOSCIS EXTENSION RESPONSE DPR -RELATED"/>
    <property type="match status" value="1"/>
</dbReference>